<dbReference type="EMBL" id="HE612856">
    <property type="protein sequence ID" value="CCE61240.1"/>
    <property type="molecule type" value="Genomic_DNA"/>
</dbReference>
<dbReference type="OMA" id="PWIQTLK"/>
<feature type="domain" description="Glutamine amidotransferase" evidence="1">
    <location>
        <begin position="99"/>
        <end position="212"/>
    </location>
</feature>
<keyword evidence="3" id="KW-1185">Reference proteome</keyword>
<gene>
    <name evidence="2" type="primary">TPHA0A01570</name>
    <name evidence="2" type="ordered locus">TPHA_0A01570</name>
</gene>
<accession>G8BMW2</accession>
<dbReference type="PROSITE" id="PS51273">
    <property type="entry name" value="GATASE_TYPE_1"/>
    <property type="match status" value="1"/>
</dbReference>
<dbReference type="RefSeq" id="XP_003683674.1">
    <property type="nucleotide sequence ID" value="XM_003683626.1"/>
</dbReference>
<dbReference type="Pfam" id="PF00117">
    <property type="entry name" value="GATase"/>
    <property type="match status" value="1"/>
</dbReference>
<dbReference type="AlphaFoldDB" id="G8BMW2"/>
<dbReference type="PANTHER" id="PTHR42695:SF5">
    <property type="entry name" value="GLUTAMINE AMIDOTRANSFERASE YLR126C-RELATED"/>
    <property type="match status" value="1"/>
</dbReference>
<dbReference type="GeneID" id="11532254"/>
<organism evidence="2 3">
    <name type="scientific">Tetrapisispora phaffii (strain ATCC 24235 / CBS 4417 / NBRC 1672 / NRRL Y-8282 / UCD 70-5)</name>
    <name type="common">Yeast</name>
    <name type="synonym">Fabospora phaffii</name>
    <dbReference type="NCBI Taxonomy" id="1071381"/>
    <lineage>
        <taxon>Eukaryota</taxon>
        <taxon>Fungi</taxon>
        <taxon>Dikarya</taxon>
        <taxon>Ascomycota</taxon>
        <taxon>Saccharomycotina</taxon>
        <taxon>Saccharomycetes</taxon>
        <taxon>Saccharomycetales</taxon>
        <taxon>Saccharomycetaceae</taxon>
        <taxon>Tetrapisispora</taxon>
    </lineage>
</organism>
<dbReference type="KEGG" id="tpf:TPHA_0A01570"/>
<dbReference type="eggNOG" id="KOG3179">
    <property type="taxonomic scope" value="Eukaryota"/>
</dbReference>
<sequence>MKVAIFYTDHDNEWTKPYGNFVDMCSRLLNSSTREKEMEYIVYNSYGGEIPSYLELAEDGIDNILITGSRYDSFDRSKEWINKLRDLIYEIVVTNGNTSNIRLCGICFGHQIIANALNYEVKRNPLGDEFGLFEITLNETGLKLFEDIIEPGDNKLMLAEFHSDIVTCSKNTDGDDDRIELENWGSTDKSPIQGFYLKNKLLTFQGHPEFTNEVVLNGLKFKVRDENKVKAGMAIEKNHGVSCNKIIMKLFEGKI</sequence>
<evidence type="ECO:0000259" key="1">
    <source>
        <dbReference type="Pfam" id="PF00117"/>
    </source>
</evidence>
<dbReference type="InterPro" id="IPR044992">
    <property type="entry name" value="ChyE-like"/>
</dbReference>
<dbReference type="CDD" id="cd01741">
    <property type="entry name" value="GATase1_1"/>
    <property type="match status" value="1"/>
</dbReference>
<dbReference type="OrthoDB" id="92161at2759"/>
<proteinExistence type="predicted"/>
<reference evidence="2 3" key="1">
    <citation type="journal article" date="2011" name="Proc. Natl. Acad. Sci. U.S.A.">
        <title>Evolutionary erosion of yeast sex chromosomes by mating-type switching accidents.</title>
        <authorList>
            <person name="Gordon J.L."/>
            <person name="Armisen D."/>
            <person name="Proux-Wera E."/>
            <person name="Oheigeartaigh S.S."/>
            <person name="Byrne K.P."/>
            <person name="Wolfe K.H."/>
        </authorList>
    </citation>
    <scope>NUCLEOTIDE SEQUENCE [LARGE SCALE GENOMIC DNA]</scope>
    <source>
        <strain evidence="3">ATCC 24235 / CBS 4417 / NBRC 1672 / NRRL Y-8282 / UCD 70-5</strain>
    </source>
</reference>
<dbReference type="GO" id="GO:0034399">
    <property type="term" value="C:nuclear periphery"/>
    <property type="evidence" value="ECO:0007669"/>
    <property type="project" value="EnsemblFungi"/>
</dbReference>
<dbReference type="MEROPS" id="C26.A05"/>
<name>G8BMW2_TETPH</name>
<evidence type="ECO:0000313" key="2">
    <source>
        <dbReference type="EMBL" id="CCE61240.1"/>
    </source>
</evidence>
<dbReference type="HOGENOM" id="CLU_054974_0_2_1"/>
<dbReference type="PANTHER" id="PTHR42695">
    <property type="entry name" value="GLUTAMINE AMIDOTRANSFERASE YLR126C-RELATED"/>
    <property type="match status" value="1"/>
</dbReference>
<dbReference type="Proteomes" id="UP000005666">
    <property type="component" value="Chromosome 1"/>
</dbReference>
<dbReference type="InterPro" id="IPR017926">
    <property type="entry name" value="GATASE"/>
</dbReference>
<dbReference type="Gene3D" id="3.40.50.880">
    <property type="match status" value="1"/>
</dbReference>
<dbReference type="SUPFAM" id="SSF52317">
    <property type="entry name" value="Class I glutamine amidotransferase-like"/>
    <property type="match status" value="1"/>
</dbReference>
<protein>
    <recommendedName>
        <fullName evidence="1">Glutamine amidotransferase domain-containing protein</fullName>
    </recommendedName>
</protein>
<dbReference type="InterPro" id="IPR029062">
    <property type="entry name" value="Class_I_gatase-like"/>
</dbReference>
<dbReference type="GO" id="GO:0005829">
    <property type="term" value="C:cytosol"/>
    <property type="evidence" value="ECO:0007669"/>
    <property type="project" value="TreeGrafter"/>
</dbReference>
<evidence type="ECO:0000313" key="3">
    <source>
        <dbReference type="Proteomes" id="UP000005666"/>
    </source>
</evidence>
<dbReference type="STRING" id="1071381.G8BMW2"/>